<organism evidence="1 2">
    <name type="scientific">Streptomyces echinatus</name>
    <dbReference type="NCBI Taxonomy" id="67293"/>
    <lineage>
        <taxon>Bacteria</taxon>
        <taxon>Bacillati</taxon>
        <taxon>Actinomycetota</taxon>
        <taxon>Actinomycetes</taxon>
        <taxon>Kitasatosporales</taxon>
        <taxon>Streptomycetaceae</taxon>
        <taxon>Streptomyces</taxon>
    </lineage>
</organism>
<accession>A0A7W9UUA0</accession>
<name>A0A7W9UUA0_9ACTN</name>
<comment type="caution">
    <text evidence="1">The sequence shown here is derived from an EMBL/GenBank/DDBJ whole genome shotgun (WGS) entry which is preliminary data.</text>
</comment>
<sequence length="157" mass="17782">MADIYELSLALNLREELSEEELAELRWHLGSGPEPERLRIVPAFPVVLVDDDGETVVADEPVPLLGRRGEAWKVDGALVSVLLRPEDARHGAWALTVRQEVHPDEFDRTGELLGRLATKAHDRHRAATGEVRLGWIRFCESHRFEPLVVRDGRTVWP</sequence>
<proteinExistence type="predicted"/>
<dbReference type="RefSeq" id="WP_184971891.1">
    <property type="nucleotide sequence ID" value="NZ_BAAAWF010000013.1"/>
</dbReference>
<keyword evidence="2" id="KW-1185">Reference proteome</keyword>
<dbReference type="AlphaFoldDB" id="A0A7W9UUA0"/>
<evidence type="ECO:0000313" key="1">
    <source>
        <dbReference type="EMBL" id="MBB5930931.1"/>
    </source>
</evidence>
<dbReference type="Proteomes" id="UP000585836">
    <property type="component" value="Unassembled WGS sequence"/>
</dbReference>
<evidence type="ECO:0000313" key="2">
    <source>
        <dbReference type="Proteomes" id="UP000585836"/>
    </source>
</evidence>
<gene>
    <name evidence="1" type="ORF">FHS34_006438</name>
</gene>
<dbReference type="EMBL" id="JACHJK010000014">
    <property type="protein sequence ID" value="MBB5930931.1"/>
    <property type="molecule type" value="Genomic_DNA"/>
</dbReference>
<reference evidence="1 2" key="1">
    <citation type="submission" date="2020-08" db="EMBL/GenBank/DDBJ databases">
        <title>Genomic Encyclopedia of Type Strains, Phase III (KMG-III): the genomes of soil and plant-associated and newly described type strains.</title>
        <authorList>
            <person name="Whitman W."/>
        </authorList>
    </citation>
    <scope>NUCLEOTIDE SEQUENCE [LARGE SCALE GENOMIC DNA]</scope>
    <source>
        <strain evidence="1 2">CECT 3313</strain>
    </source>
</reference>
<protein>
    <submittedName>
        <fullName evidence="1">Uncharacterized protein</fullName>
    </submittedName>
</protein>